<protein>
    <submittedName>
        <fullName evidence="1">Uncharacterized protein</fullName>
    </submittedName>
</protein>
<sequence length="53" mass="5917">MLDWAFKDVQKMQGQVLSLDYIAAYAPRLDRGVQGFSAVFLDSAVKPRNVGRS</sequence>
<name>A0A917JQW7_9GAMM</name>
<organism evidence="1 2">
    <name type="scientific">Legionella impletisoli</name>
    <dbReference type="NCBI Taxonomy" id="343510"/>
    <lineage>
        <taxon>Bacteria</taxon>
        <taxon>Pseudomonadati</taxon>
        <taxon>Pseudomonadota</taxon>
        <taxon>Gammaproteobacteria</taxon>
        <taxon>Legionellales</taxon>
        <taxon>Legionellaceae</taxon>
        <taxon>Legionella</taxon>
    </lineage>
</organism>
<reference evidence="1" key="1">
    <citation type="journal article" date="2014" name="Int. J. Syst. Evol. Microbiol.">
        <title>Complete genome sequence of Corynebacterium casei LMG S-19264T (=DSM 44701T), isolated from a smear-ripened cheese.</title>
        <authorList>
            <consortium name="US DOE Joint Genome Institute (JGI-PGF)"/>
            <person name="Walter F."/>
            <person name="Albersmeier A."/>
            <person name="Kalinowski J."/>
            <person name="Ruckert C."/>
        </authorList>
    </citation>
    <scope>NUCLEOTIDE SEQUENCE</scope>
    <source>
        <strain evidence="1">JCM 13919</strain>
    </source>
</reference>
<evidence type="ECO:0000313" key="1">
    <source>
        <dbReference type="EMBL" id="GGI79132.1"/>
    </source>
</evidence>
<dbReference type="EMBL" id="BMOB01000002">
    <property type="protein sequence ID" value="GGI79132.1"/>
    <property type="molecule type" value="Genomic_DNA"/>
</dbReference>
<dbReference type="Proteomes" id="UP000630149">
    <property type="component" value="Unassembled WGS sequence"/>
</dbReference>
<reference evidence="1" key="2">
    <citation type="submission" date="2020-09" db="EMBL/GenBank/DDBJ databases">
        <authorList>
            <person name="Sun Q."/>
            <person name="Ohkuma M."/>
        </authorList>
    </citation>
    <scope>NUCLEOTIDE SEQUENCE</scope>
    <source>
        <strain evidence="1">JCM 13919</strain>
    </source>
</reference>
<accession>A0A917JQW7</accession>
<dbReference type="AlphaFoldDB" id="A0A917JQW7"/>
<gene>
    <name evidence="1" type="ORF">GCM10007966_04530</name>
</gene>
<evidence type="ECO:0000313" key="2">
    <source>
        <dbReference type="Proteomes" id="UP000630149"/>
    </source>
</evidence>
<keyword evidence="2" id="KW-1185">Reference proteome</keyword>
<comment type="caution">
    <text evidence="1">The sequence shown here is derived from an EMBL/GenBank/DDBJ whole genome shotgun (WGS) entry which is preliminary data.</text>
</comment>
<proteinExistence type="predicted"/>